<protein>
    <submittedName>
        <fullName evidence="1">Uncharacterized protein</fullName>
    </submittedName>
</protein>
<dbReference type="Proteomes" id="UP001633002">
    <property type="component" value="Unassembled WGS sequence"/>
</dbReference>
<comment type="caution">
    <text evidence="1">The sequence shown here is derived from an EMBL/GenBank/DDBJ whole genome shotgun (WGS) entry which is preliminary data.</text>
</comment>
<accession>A0ABD3IJS7</accession>
<name>A0ABD3IJS7_9MARC</name>
<gene>
    <name evidence="1" type="ORF">R1sor_020483</name>
</gene>
<organism evidence="1 2">
    <name type="scientific">Riccia sorocarpa</name>
    <dbReference type="NCBI Taxonomy" id="122646"/>
    <lineage>
        <taxon>Eukaryota</taxon>
        <taxon>Viridiplantae</taxon>
        <taxon>Streptophyta</taxon>
        <taxon>Embryophyta</taxon>
        <taxon>Marchantiophyta</taxon>
        <taxon>Marchantiopsida</taxon>
        <taxon>Marchantiidae</taxon>
        <taxon>Marchantiales</taxon>
        <taxon>Ricciaceae</taxon>
        <taxon>Riccia</taxon>
    </lineage>
</organism>
<evidence type="ECO:0000313" key="1">
    <source>
        <dbReference type="EMBL" id="KAL3702461.1"/>
    </source>
</evidence>
<proteinExistence type="predicted"/>
<evidence type="ECO:0000313" key="2">
    <source>
        <dbReference type="Proteomes" id="UP001633002"/>
    </source>
</evidence>
<reference evidence="1 2" key="1">
    <citation type="submission" date="2024-09" db="EMBL/GenBank/DDBJ databases">
        <title>Chromosome-scale assembly of Riccia sorocarpa.</title>
        <authorList>
            <person name="Paukszto L."/>
        </authorList>
    </citation>
    <scope>NUCLEOTIDE SEQUENCE [LARGE SCALE GENOMIC DNA]</scope>
    <source>
        <strain evidence="1">LP-2024</strain>
        <tissue evidence="1">Aerial parts of the thallus</tissue>
    </source>
</reference>
<keyword evidence="2" id="KW-1185">Reference proteome</keyword>
<sequence length="201" mass="22316">MTDCVKSFTSGIAVCVQLQTVPARKDWTPYDKRKTKKKPVFWIPRYLKTFVYVMSSSAMEAGASVGLNPRRINLKVEARRKAGVTVPGTPTESQTMASTPIPQNDCAELQQDLPNPVQQRKALAAKKNLTKRQKSRRGPEVQKEISLTVGQVGTDIDTAVFDKLALFLQREATMALIAFERGDTNLQLHIQSIVGTAQQSR</sequence>
<dbReference type="EMBL" id="JBJQOH010000001">
    <property type="protein sequence ID" value="KAL3702461.1"/>
    <property type="molecule type" value="Genomic_DNA"/>
</dbReference>
<dbReference type="AlphaFoldDB" id="A0ABD3IJS7"/>